<keyword evidence="3" id="KW-1185">Reference proteome</keyword>
<dbReference type="EMBL" id="JANPWB010000003">
    <property type="protein sequence ID" value="KAJ1200252.1"/>
    <property type="molecule type" value="Genomic_DNA"/>
</dbReference>
<reference evidence="2" key="1">
    <citation type="journal article" date="2022" name="bioRxiv">
        <title>Sequencing and chromosome-scale assembly of the giantPleurodeles waltlgenome.</title>
        <authorList>
            <person name="Brown T."/>
            <person name="Elewa A."/>
            <person name="Iarovenko S."/>
            <person name="Subramanian E."/>
            <person name="Araus A.J."/>
            <person name="Petzold A."/>
            <person name="Susuki M."/>
            <person name="Suzuki K.-i.T."/>
            <person name="Hayashi T."/>
            <person name="Toyoda A."/>
            <person name="Oliveira C."/>
            <person name="Osipova E."/>
            <person name="Leigh N.D."/>
            <person name="Simon A."/>
            <person name="Yun M.H."/>
        </authorList>
    </citation>
    <scope>NUCLEOTIDE SEQUENCE</scope>
    <source>
        <strain evidence="2">20211129_DDA</strain>
        <tissue evidence="2">Liver</tissue>
    </source>
</reference>
<protein>
    <submittedName>
        <fullName evidence="2">Uncharacterized protein</fullName>
    </submittedName>
</protein>
<evidence type="ECO:0000256" key="1">
    <source>
        <dbReference type="SAM" id="MobiDB-lite"/>
    </source>
</evidence>
<evidence type="ECO:0000313" key="3">
    <source>
        <dbReference type="Proteomes" id="UP001066276"/>
    </source>
</evidence>
<name>A0AAV7VJ88_PLEWA</name>
<sequence length="172" mass="18224">MDLWLCGQRLCGRPFLSVLLSFSSVSLYDSRRRCRPRHISPSCTSPALLCIAHVPPCSAASRTAASCLPSAAVPAARREPHCVPSPAQGSCARRDQPRLPSPSAEGAAHGIEESGAPTRGGLQQGGTGTCKHFIHLYLCCSLGIGHLLCRISFQGWPLESLPIESNAVIPSV</sequence>
<gene>
    <name evidence="2" type="ORF">NDU88_004078</name>
</gene>
<accession>A0AAV7VJ88</accession>
<evidence type="ECO:0000313" key="2">
    <source>
        <dbReference type="EMBL" id="KAJ1200252.1"/>
    </source>
</evidence>
<organism evidence="2 3">
    <name type="scientific">Pleurodeles waltl</name>
    <name type="common">Iberian ribbed newt</name>
    <dbReference type="NCBI Taxonomy" id="8319"/>
    <lineage>
        <taxon>Eukaryota</taxon>
        <taxon>Metazoa</taxon>
        <taxon>Chordata</taxon>
        <taxon>Craniata</taxon>
        <taxon>Vertebrata</taxon>
        <taxon>Euteleostomi</taxon>
        <taxon>Amphibia</taxon>
        <taxon>Batrachia</taxon>
        <taxon>Caudata</taxon>
        <taxon>Salamandroidea</taxon>
        <taxon>Salamandridae</taxon>
        <taxon>Pleurodelinae</taxon>
        <taxon>Pleurodeles</taxon>
    </lineage>
</organism>
<proteinExistence type="predicted"/>
<feature type="region of interest" description="Disordered" evidence="1">
    <location>
        <begin position="80"/>
        <end position="122"/>
    </location>
</feature>
<dbReference type="AlphaFoldDB" id="A0AAV7VJ88"/>
<comment type="caution">
    <text evidence="2">The sequence shown here is derived from an EMBL/GenBank/DDBJ whole genome shotgun (WGS) entry which is preliminary data.</text>
</comment>
<dbReference type="Proteomes" id="UP001066276">
    <property type="component" value="Chromosome 2_1"/>
</dbReference>